<name>A0A7Y9DX74_9PSEU</name>
<sequence>MSVVPLELDSSTGKFRATVPVEAGKSSTVISQSWLTFGCGWTGAEFHVVMIDDAGKNTLDQTRKVAAWRRGYLEVPSGSTFCAIEGTLVAPASGQPTGVPSARLVNLAA</sequence>
<evidence type="ECO:0000313" key="1">
    <source>
        <dbReference type="EMBL" id="NYD36842.1"/>
    </source>
</evidence>
<dbReference type="AlphaFoldDB" id="A0A7Y9DX74"/>
<dbReference type="RefSeq" id="WP_179794465.1">
    <property type="nucleotide sequence ID" value="NZ_BAABHP010000021.1"/>
</dbReference>
<protein>
    <submittedName>
        <fullName evidence="1">Uncharacterized protein</fullName>
    </submittedName>
</protein>
<dbReference type="EMBL" id="JACCBN010000001">
    <property type="protein sequence ID" value="NYD36842.1"/>
    <property type="molecule type" value="Genomic_DNA"/>
</dbReference>
<organism evidence="1 2">
    <name type="scientific">Actinomycetospora corticicola</name>
    <dbReference type="NCBI Taxonomy" id="663602"/>
    <lineage>
        <taxon>Bacteria</taxon>
        <taxon>Bacillati</taxon>
        <taxon>Actinomycetota</taxon>
        <taxon>Actinomycetes</taxon>
        <taxon>Pseudonocardiales</taxon>
        <taxon>Pseudonocardiaceae</taxon>
        <taxon>Actinomycetospora</taxon>
    </lineage>
</organism>
<dbReference type="Proteomes" id="UP000535890">
    <property type="component" value="Unassembled WGS sequence"/>
</dbReference>
<accession>A0A7Y9DX74</accession>
<keyword evidence="2" id="KW-1185">Reference proteome</keyword>
<evidence type="ECO:0000313" key="2">
    <source>
        <dbReference type="Proteomes" id="UP000535890"/>
    </source>
</evidence>
<comment type="caution">
    <text evidence="1">The sequence shown here is derived from an EMBL/GenBank/DDBJ whole genome shotgun (WGS) entry which is preliminary data.</text>
</comment>
<proteinExistence type="predicted"/>
<gene>
    <name evidence="1" type="ORF">BJ983_002944</name>
</gene>
<reference evidence="1 2" key="1">
    <citation type="submission" date="2020-07" db="EMBL/GenBank/DDBJ databases">
        <title>Sequencing the genomes of 1000 actinobacteria strains.</title>
        <authorList>
            <person name="Klenk H.-P."/>
        </authorList>
    </citation>
    <scope>NUCLEOTIDE SEQUENCE [LARGE SCALE GENOMIC DNA]</scope>
    <source>
        <strain evidence="1 2">DSM 45772</strain>
    </source>
</reference>